<dbReference type="EMBL" id="JBBMES010000014">
    <property type="protein sequence ID" value="MEQ2535695.1"/>
    <property type="molecule type" value="Genomic_DNA"/>
</dbReference>
<name>A0ABV1GR70_9FIRM</name>
<feature type="transmembrane region" description="Helical" evidence="1">
    <location>
        <begin position="20"/>
        <end position="40"/>
    </location>
</feature>
<keyword evidence="3" id="KW-1185">Reference proteome</keyword>
<protein>
    <submittedName>
        <fullName evidence="2">Energy-coupled thiamine transporter ThiT</fullName>
    </submittedName>
</protein>
<keyword evidence="1" id="KW-0812">Transmembrane</keyword>
<sequence>MNFFILKNIDEYKVTYQLTAAGYIALIAVFIVLFSIGCMIAEKDKKIGVRQIAFSAMAVALAVVTSMIKIVKLPMGGSVTLFSMFFITLIGYWFGVKTGILMAVGYGILQMLIDPYIINVYQMFLDYIFAFGALGLSGVFSKVKNGLVKGYLLGVIVRFIFSFLSGWIFFAVYTPEFFNSAFLYSVAYNGAYIGLEAALTVALISCPPVKKALVYVKNMLV</sequence>
<dbReference type="Gene3D" id="1.10.1760.20">
    <property type="match status" value="1"/>
</dbReference>
<evidence type="ECO:0000313" key="3">
    <source>
        <dbReference type="Proteomes" id="UP001480973"/>
    </source>
</evidence>
<comment type="caution">
    <text evidence="2">The sequence shown here is derived from an EMBL/GenBank/DDBJ whole genome shotgun (WGS) entry which is preliminary data.</text>
</comment>
<gene>
    <name evidence="2" type="ORF">WMO38_11260</name>
</gene>
<proteinExistence type="predicted"/>
<reference evidence="2 3" key="1">
    <citation type="submission" date="2024-03" db="EMBL/GenBank/DDBJ databases">
        <title>Human intestinal bacterial collection.</title>
        <authorList>
            <person name="Pauvert C."/>
            <person name="Hitch T.C.A."/>
            <person name="Clavel T."/>
        </authorList>
    </citation>
    <scope>NUCLEOTIDE SEQUENCE [LARGE SCALE GENOMIC DNA]</scope>
    <source>
        <strain evidence="2 3">CLA-JM-H10</strain>
    </source>
</reference>
<accession>A0ABV1GR70</accession>
<dbReference type="Proteomes" id="UP001480973">
    <property type="component" value="Unassembled WGS sequence"/>
</dbReference>
<feature type="transmembrane region" description="Helical" evidence="1">
    <location>
        <begin position="52"/>
        <end position="71"/>
    </location>
</feature>
<keyword evidence="1" id="KW-1133">Transmembrane helix</keyword>
<organism evidence="2 3">
    <name type="scientific">Lachnospira intestinalis</name>
    <dbReference type="NCBI Taxonomy" id="3133158"/>
    <lineage>
        <taxon>Bacteria</taxon>
        <taxon>Bacillati</taxon>
        <taxon>Bacillota</taxon>
        <taxon>Clostridia</taxon>
        <taxon>Lachnospirales</taxon>
        <taxon>Lachnospiraceae</taxon>
        <taxon>Lachnospira</taxon>
    </lineage>
</organism>
<feature type="transmembrane region" description="Helical" evidence="1">
    <location>
        <begin position="182"/>
        <end position="204"/>
    </location>
</feature>
<evidence type="ECO:0000313" key="2">
    <source>
        <dbReference type="EMBL" id="MEQ2535695.1"/>
    </source>
</evidence>
<keyword evidence="1" id="KW-0472">Membrane</keyword>
<dbReference type="InterPro" id="IPR012651">
    <property type="entry name" value="Thia_Transptr_ThiT"/>
</dbReference>
<evidence type="ECO:0000256" key="1">
    <source>
        <dbReference type="SAM" id="Phobius"/>
    </source>
</evidence>
<dbReference type="Pfam" id="PF09515">
    <property type="entry name" value="Thia_YuaJ"/>
    <property type="match status" value="1"/>
</dbReference>
<feature type="transmembrane region" description="Helical" evidence="1">
    <location>
        <begin position="150"/>
        <end position="170"/>
    </location>
</feature>
<feature type="transmembrane region" description="Helical" evidence="1">
    <location>
        <begin position="124"/>
        <end position="143"/>
    </location>
</feature>